<dbReference type="AlphaFoldDB" id="M2AVN3"/>
<keyword evidence="2" id="KW-0645">Protease</keyword>
<keyword evidence="2" id="KW-0378">Hydrolase</keyword>
<dbReference type="EMBL" id="ANMO01000116">
    <property type="protein sequence ID" value="EMB16777.1"/>
    <property type="molecule type" value="Genomic_DNA"/>
</dbReference>
<accession>M2AVN3</accession>
<organism evidence="2 3">
    <name type="scientific">Rhodopirellula europaea 6C</name>
    <dbReference type="NCBI Taxonomy" id="1263867"/>
    <lineage>
        <taxon>Bacteria</taxon>
        <taxon>Pseudomonadati</taxon>
        <taxon>Planctomycetota</taxon>
        <taxon>Planctomycetia</taxon>
        <taxon>Pirellulales</taxon>
        <taxon>Pirellulaceae</taxon>
        <taxon>Rhodopirellula</taxon>
    </lineage>
</organism>
<dbReference type="PATRIC" id="fig|1263867.3.peg.2567"/>
<protein>
    <submittedName>
        <fullName evidence="2">Protease</fullName>
    </submittedName>
</protein>
<evidence type="ECO:0000256" key="1">
    <source>
        <dbReference type="SAM" id="Phobius"/>
    </source>
</evidence>
<name>M2AVN3_9BACT</name>
<evidence type="ECO:0000313" key="3">
    <source>
        <dbReference type="Proteomes" id="UP000011529"/>
    </source>
</evidence>
<reference evidence="2" key="2">
    <citation type="journal article" date="2013" name="Mar. Genomics">
        <title>Expression of sulfatases in Rhodopirellula baltica and the diversity of sulfatases in the genus Rhodopirellula.</title>
        <authorList>
            <person name="Wegner C.E."/>
            <person name="Richter-Heitmann T."/>
            <person name="Klindworth A."/>
            <person name="Klockow C."/>
            <person name="Richter M."/>
            <person name="Achstetter T."/>
            <person name="Glockner F.O."/>
            <person name="Harder J."/>
        </authorList>
    </citation>
    <scope>NUCLEOTIDE SEQUENCE [LARGE SCALE GENOMIC DNA]</scope>
    <source>
        <strain evidence="2">6C</strain>
    </source>
</reference>
<evidence type="ECO:0000313" key="2">
    <source>
        <dbReference type="EMBL" id="EMB16777.1"/>
    </source>
</evidence>
<comment type="caution">
    <text evidence="2">The sequence shown here is derived from an EMBL/GenBank/DDBJ whole genome shotgun (WGS) entry which is preliminary data.</text>
</comment>
<feature type="transmembrane region" description="Helical" evidence="1">
    <location>
        <begin position="30"/>
        <end position="58"/>
    </location>
</feature>
<keyword evidence="3" id="KW-1185">Reference proteome</keyword>
<reference evidence="2" key="1">
    <citation type="submission" date="2012-11" db="EMBL/GenBank/DDBJ databases">
        <title>Permanent draft genomes of Rhodopirellula europaea strain SH398 and 6C.</title>
        <authorList>
            <person name="Richter M."/>
            <person name="Richter-Heitmann T."/>
            <person name="Frank C."/>
            <person name="Harder J."/>
            <person name="Glockner F.O."/>
        </authorList>
    </citation>
    <scope>NUCLEOTIDE SEQUENCE</scope>
    <source>
        <strain evidence="2">6C</strain>
    </source>
</reference>
<keyword evidence="1" id="KW-1133">Transmembrane helix</keyword>
<keyword evidence="1" id="KW-0472">Membrane</keyword>
<gene>
    <name evidence="2" type="ORF">RE6C_02410</name>
</gene>
<feature type="transmembrane region" description="Helical" evidence="1">
    <location>
        <begin position="79"/>
        <end position="99"/>
    </location>
</feature>
<sequence length="113" mass="12544">MTTLTHEEPMEWRDWLSDDRVVLGALTVGLAWFLGGTFMTSPACVLVATIILVVVVLMRLRWPEPILPNANWKMRAARGVVLFLTLIGSMLIVFAWRFYPALQGTPNGVVGCG</sequence>
<proteinExistence type="predicted"/>
<dbReference type="GO" id="GO:0008233">
    <property type="term" value="F:peptidase activity"/>
    <property type="evidence" value="ECO:0007669"/>
    <property type="project" value="UniProtKB-KW"/>
</dbReference>
<dbReference type="GO" id="GO:0006508">
    <property type="term" value="P:proteolysis"/>
    <property type="evidence" value="ECO:0007669"/>
    <property type="project" value="UniProtKB-KW"/>
</dbReference>
<dbReference type="RefSeq" id="WP_008656713.1">
    <property type="nucleotide sequence ID" value="NZ_ANMO01000116.1"/>
</dbReference>
<dbReference type="Proteomes" id="UP000011529">
    <property type="component" value="Unassembled WGS sequence"/>
</dbReference>
<keyword evidence="1" id="KW-0812">Transmembrane</keyword>